<gene>
    <name evidence="5" type="primary">LOC114333921</name>
</gene>
<dbReference type="AlphaFoldDB" id="A0A6P7FTR9"/>
<feature type="compositionally biased region" description="Basic and acidic residues" evidence="1">
    <location>
        <begin position="68"/>
        <end position="86"/>
    </location>
</feature>
<dbReference type="PANTHER" id="PTHR11324">
    <property type="entry name" value="IL16-RELATED"/>
    <property type="match status" value="1"/>
</dbReference>
<feature type="domain" description="PDZ" evidence="2">
    <location>
        <begin position="664"/>
        <end position="738"/>
    </location>
</feature>
<sequence length="762" mass="86017">MRLFKRRSSDPNPQLERLSTLSENNGTDNEEEASKSYLSAWGRTWDKLKRGDSSEQLPTNKKMWYPLRKHDTKSAETSHTSVEKSELKLSQSDLRKIYDMYRHMSDRDRSEKIIRSKRSGRCISDNLELSQQQLLDYLILMKPNTEELDRIFSEITEEPARREPKRLGMLTEEKRSRASKFKSIFSRSSSKSDDEGDLKLHPKNSSTDSLTSLINFIIPGRRSHSNSSPKLPNKIKSDESGYGSDSTKTVTSIDSPIGSLKSQNSTVCTDQRDETSTAGTSDYYNDDTDTAEEDNDDSEMTITKNSIFRKKSKKRARSRSQDNDSLSRRKSVKFKRSPSKKSLDKHKISIEDLSQNYCDKLKINTENLEVKGKKRQSTVNVNVGHLEKEYKCIKLKVGRYEHLGIKIGPNYGRDSTISYSITDIVPDSVAKRNGILRVGDEVVKLNGHRMRGCAIGVAKSYLEPKNGEVEIIVCRTHSQILSKPTCKKKPTSLEEGAIKIKPDTVTTIRIPLISPKRKTFNLSTEVSRTSLSSLRYRDNPSTELTYVNNPTYKDSFTTSAPKCSLSTVLNLNNTTQKKYVGLSDILNRSNEDVETKVSFTEMSTPLKDDELFKKPLSDRQKKNTDHQSITGMRKFSISSDLYTRKPSDVGECSKMEKFLPGYKTVEFQKGPGCKSLGFSIVGGKDSPKGPMGVYVKTIFKLGQAADSAIIREGDEIISVNGTSFRGLSHHEAVTYFKSIKCGKVVLELIARQQNHNKFTSSI</sequence>
<name>A0A6P7FTR9_DIAVI</name>
<dbReference type="InParanoid" id="A0A6P7FTR9"/>
<accession>A0A6P7FTR9</accession>
<dbReference type="RefSeq" id="XP_028139716.1">
    <property type="nucleotide sequence ID" value="XM_028283915.1"/>
</dbReference>
<feature type="region of interest" description="Disordered" evidence="1">
    <location>
        <begin position="181"/>
        <end position="205"/>
    </location>
</feature>
<dbReference type="GeneID" id="114333921"/>
<feature type="compositionally biased region" description="Acidic residues" evidence="1">
    <location>
        <begin position="284"/>
        <end position="299"/>
    </location>
</feature>
<evidence type="ECO:0000313" key="4">
    <source>
        <dbReference type="Proteomes" id="UP001652700"/>
    </source>
</evidence>
<evidence type="ECO:0000256" key="1">
    <source>
        <dbReference type="SAM" id="MobiDB-lite"/>
    </source>
</evidence>
<evidence type="ECO:0000313" key="3">
    <source>
        <dbReference type="EnsemblMetazoa" id="XP_028139716.1"/>
    </source>
</evidence>
<dbReference type="PANTHER" id="PTHR11324:SF16">
    <property type="entry name" value="PDZ DOMAIN-CONTAINING PROTEIN 2"/>
    <property type="match status" value="1"/>
</dbReference>
<feature type="region of interest" description="Disordered" evidence="1">
    <location>
        <begin position="51"/>
        <end position="86"/>
    </location>
</feature>
<feature type="compositionally biased region" description="Polar residues" evidence="1">
    <location>
        <begin position="17"/>
        <end position="27"/>
    </location>
</feature>
<dbReference type="InterPro" id="IPR036034">
    <property type="entry name" value="PDZ_sf"/>
</dbReference>
<dbReference type="SUPFAM" id="SSF50156">
    <property type="entry name" value="PDZ domain-like"/>
    <property type="match status" value="2"/>
</dbReference>
<feature type="compositionally biased region" description="Basic residues" evidence="1">
    <location>
        <begin position="328"/>
        <end position="339"/>
    </location>
</feature>
<keyword evidence="4" id="KW-1185">Reference proteome</keyword>
<evidence type="ECO:0000259" key="2">
    <source>
        <dbReference type="PROSITE" id="PS50106"/>
    </source>
</evidence>
<dbReference type="InterPro" id="IPR001478">
    <property type="entry name" value="PDZ"/>
</dbReference>
<dbReference type="EnsemblMetazoa" id="XM_028283915.2">
    <property type="protein sequence ID" value="XP_028139716.1"/>
    <property type="gene ID" value="LOC114333921"/>
</dbReference>
<dbReference type="CDD" id="cd00136">
    <property type="entry name" value="PDZ_canonical"/>
    <property type="match status" value="1"/>
</dbReference>
<feature type="compositionally biased region" description="Basic and acidic residues" evidence="1">
    <location>
        <begin position="190"/>
        <end position="200"/>
    </location>
</feature>
<feature type="compositionally biased region" description="Basic residues" evidence="1">
    <location>
        <begin position="307"/>
        <end position="318"/>
    </location>
</feature>
<proteinExistence type="predicted"/>
<protein>
    <submittedName>
        <fullName evidence="5">Tyrosine-protein phosphatase non-receptor type 13-like isoform X1</fullName>
    </submittedName>
</protein>
<dbReference type="Proteomes" id="UP001652700">
    <property type="component" value="Unplaced"/>
</dbReference>
<reference evidence="3" key="2">
    <citation type="submission" date="2025-05" db="UniProtKB">
        <authorList>
            <consortium name="EnsemblMetazoa"/>
        </authorList>
    </citation>
    <scope>IDENTIFICATION</scope>
</reference>
<dbReference type="SMART" id="SM00228">
    <property type="entry name" value="PDZ"/>
    <property type="match status" value="2"/>
</dbReference>
<feature type="domain" description="PDZ" evidence="2">
    <location>
        <begin position="392"/>
        <end position="477"/>
    </location>
</feature>
<dbReference type="PROSITE" id="PS50106">
    <property type="entry name" value="PDZ"/>
    <property type="match status" value="2"/>
</dbReference>
<feature type="region of interest" description="Disordered" evidence="1">
    <location>
        <begin position="1"/>
        <end position="35"/>
    </location>
</feature>
<feature type="region of interest" description="Disordered" evidence="1">
    <location>
        <begin position="221"/>
        <end position="346"/>
    </location>
</feature>
<dbReference type="Pfam" id="PF00595">
    <property type="entry name" value="PDZ"/>
    <property type="match status" value="2"/>
</dbReference>
<dbReference type="OrthoDB" id="6022711at2759"/>
<reference evidence="5" key="1">
    <citation type="submission" date="2025-04" db="UniProtKB">
        <authorList>
            <consortium name="RefSeq"/>
        </authorList>
    </citation>
    <scope>IDENTIFICATION</scope>
    <source>
        <tissue evidence="5">Whole insect</tissue>
    </source>
</reference>
<organism evidence="5">
    <name type="scientific">Diabrotica virgifera virgifera</name>
    <name type="common">western corn rootworm</name>
    <dbReference type="NCBI Taxonomy" id="50390"/>
    <lineage>
        <taxon>Eukaryota</taxon>
        <taxon>Metazoa</taxon>
        <taxon>Ecdysozoa</taxon>
        <taxon>Arthropoda</taxon>
        <taxon>Hexapoda</taxon>
        <taxon>Insecta</taxon>
        <taxon>Pterygota</taxon>
        <taxon>Neoptera</taxon>
        <taxon>Endopterygota</taxon>
        <taxon>Coleoptera</taxon>
        <taxon>Polyphaga</taxon>
        <taxon>Cucujiformia</taxon>
        <taxon>Chrysomeloidea</taxon>
        <taxon>Chrysomelidae</taxon>
        <taxon>Galerucinae</taxon>
        <taxon>Diabroticina</taxon>
        <taxon>Diabroticites</taxon>
        <taxon>Diabrotica</taxon>
    </lineage>
</organism>
<dbReference type="KEGG" id="dvv:114333921"/>
<feature type="compositionally biased region" description="Polar residues" evidence="1">
    <location>
        <begin position="243"/>
        <end position="269"/>
    </location>
</feature>
<dbReference type="Gene3D" id="2.30.42.10">
    <property type="match status" value="2"/>
</dbReference>
<evidence type="ECO:0000313" key="5">
    <source>
        <dbReference type="RefSeq" id="XP_028139716.1"/>
    </source>
</evidence>